<evidence type="ECO:0000256" key="1">
    <source>
        <dbReference type="SAM" id="Phobius"/>
    </source>
</evidence>
<keyword evidence="4" id="KW-1185">Reference proteome</keyword>
<reference evidence="3 4" key="1">
    <citation type="journal article" date="2019" name="Int. J. Syst. Evol. Microbiol.">
        <title>The Global Catalogue of Microorganisms (GCM) 10K type strain sequencing project: providing services to taxonomists for standard genome sequencing and annotation.</title>
        <authorList>
            <consortium name="The Broad Institute Genomics Platform"/>
            <consortium name="The Broad Institute Genome Sequencing Center for Infectious Disease"/>
            <person name="Wu L."/>
            <person name="Ma J."/>
        </authorList>
    </citation>
    <scope>NUCLEOTIDE SEQUENCE [LARGE SCALE GENOMIC DNA]</scope>
    <source>
        <strain evidence="3 4">JCM 15974</strain>
    </source>
</reference>
<keyword evidence="1" id="KW-0472">Membrane</keyword>
<feature type="transmembrane region" description="Helical" evidence="1">
    <location>
        <begin position="35"/>
        <end position="55"/>
    </location>
</feature>
<evidence type="ECO:0000313" key="4">
    <source>
        <dbReference type="Proteomes" id="UP001501758"/>
    </source>
</evidence>
<dbReference type="InterPro" id="IPR007492">
    <property type="entry name" value="LytTR_DNA-bd_dom"/>
</dbReference>
<accession>A0ABN1IXV4</accession>
<organism evidence="3 4">
    <name type="scientific">Aquimarina litoralis</name>
    <dbReference type="NCBI Taxonomy" id="584605"/>
    <lineage>
        <taxon>Bacteria</taxon>
        <taxon>Pseudomonadati</taxon>
        <taxon>Bacteroidota</taxon>
        <taxon>Flavobacteriia</taxon>
        <taxon>Flavobacteriales</taxon>
        <taxon>Flavobacteriaceae</taxon>
        <taxon>Aquimarina</taxon>
    </lineage>
</organism>
<keyword evidence="1" id="KW-1133">Transmembrane helix</keyword>
<feature type="transmembrane region" description="Helical" evidence="1">
    <location>
        <begin position="108"/>
        <end position="133"/>
    </location>
</feature>
<dbReference type="Pfam" id="PF04397">
    <property type="entry name" value="LytTR"/>
    <property type="match status" value="1"/>
</dbReference>
<comment type="caution">
    <text evidence="3">The sequence shown here is derived from an EMBL/GenBank/DDBJ whole genome shotgun (WGS) entry which is preliminary data.</text>
</comment>
<feature type="transmembrane region" description="Helical" evidence="1">
    <location>
        <begin position="75"/>
        <end position="96"/>
    </location>
</feature>
<evidence type="ECO:0000259" key="2">
    <source>
        <dbReference type="SMART" id="SM00850"/>
    </source>
</evidence>
<dbReference type="SMART" id="SM00850">
    <property type="entry name" value="LytTR"/>
    <property type="match status" value="1"/>
</dbReference>
<dbReference type="EMBL" id="BAAAGE010000002">
    <property type="protein sequence ID" value="GAA0723629.1"/>
    <property type="molecule type" value="Genomic_DNA"/>
</dbReference>
<sequence length="260" mass="30487">MTTRNIIWVFFIGFLASVFVILFKPFNIINQNGIWYYNLIAISMGVVFSSAIFFIEFLIPRIFNNVFKKWNIAKALLWYSLVILFVGGVMFLYKSFLGGFRDFTFTEYFLVIGRLLGIGIIVSFFVVGIFSYFNRQSIASISSKETYRITSSNGKQLDLSLNEILYIRSDDNYVDIHKIEDGLRKKVVFRSSLKNIEDQIVNPISPVYRCHRRYLVNINSFSIKNDKRRNTIIKLLDYEDEIPVSEKYYENILNLLRINP</sequence>
<evidence type="ECO:0000313" key="3">
    <source>
        <dbReference type="EMBL" id="GAA0723629.1"/>
    </source>
</evidence>
<keyword evidence="1" id="KW-0812">Transmembrane</keyword>
<name>A0ABN1IXV4_9FLAO</name>
<gene>
    <name evidence="3" type="ORF">GCM10009430_27280</name>
</gene>
<protein>
    <recommendedName>
        <fullName evidence="2">HTH LytTR-type domain-containing protein</fullName>
    </recommendedName>
</protein>
<feature type="domain" description="HTH LytTR-type" evidence="2">
    <location>
        <begin position="154"/>
        <end position="257"/>
    </location>
</feature>
<feature type="transmembrane region" description="Helical" evidence="1">
    <location>
        <begin position="6"/>
        <end position="23"/>
    </location>
</feature>
<dbReference type="Proteomes" id="UP001501758">
    <property type="component" value="Unassembled WGS sequence"/>
</dbReference>
<dbReference type="Gene3D" id="2.40.50.1020">
    <property type="entry name" value="LytTr DNA-binding domain"/>
    <property type="match status" value="1"/>
</dbReference>
<proteinExistence type="predicted"/>